<gene>
    <name evidence="2" type="ORF">VTK73DRAFT_6711</name>
</gene>
<dbReference type="Proteomes" id="UP001586593">
    <property type="component" value="Unassembled WGS sequence"/>
</dbReference>
<protein>
    <submittedName>
        <fullName evidence="2">Uncharacterized protein</fullName>
    </submittedName>
</protein>
<feature type="compositionally biased region" description="Basic residues" evidence="1">
    <location>
        <begin position="178"/>
        <end position="187"/>
    </location>
</feature>
<feature type="compositionally biased region" description="Polar residues" evidence="1">
    <location>
        <begin position="115"/>
        <end position="125"/>
    </location>
</feature>
<evidence type="ECO:0000256" key="1">
    <source>
        <dbReference type="SAM" id="MobiDB-lite"/>
    </source>
</evidence>
<accession>A0ABR3XVZ7</accession>
<feature type="compositionally biased region" description="Basic and acidic residues" evidence="1">
    <location>
        <begin position="66"/>
        <end position="89"/>
    </location>
</feature>
<reference evidence="2 3" key="1">
    <citation type="journal article" date="2024" name="Commun. Biol.">
        <title>Comparative genomic analysis of thermophilic fungi reveals convergent evolutionary adaptations and gene losses.</title>
        <authorList>
            <person name="Steindorff A.S."/>
            <person name="Aguilar-Pontes M.V."/>
            <person name="Robinson A.J."/>
            <person name="Andreopoulos B."/>
            <person name="LaButti K."/>
            <person name="Kuo A."/>
            <person name="Mondo S."/>
            <person name="Riley R."/>
            <person name="Otillar R."/>
            <person name="Haridas S."/>
            <person name="Lipzen A."/>
            <person name="Grimwood J."/>
            <person name="Schmutz J."/>
            <person name="Clum A."/>
            <person name="Reid I.D."/>
            <person name="Moisan M.C."/>
            <person name="Butler G."/>
            <person name="Nguyen T.T.M."/>
            <person name="Dewar K."/>
            <person name="Conant G."/>
            <person name="Drula E."/>
            <person name="Henrissat B."/>
            <person name="Hansel C."/>
            <person name="Singer S."/>
            <person name="Hutchinson M.I."/>
            <person name="de Vries R.P."/>
            <person name="Natvig D.O."/>
            <person name="Powell A.J."/>
            <person name="Tsang A."/>
            <person name="Grigoriev I.V."/>
        </authorList>
    </citation>
    <scope>NUCLEOTIDE SEQUENCE [LARGE SCALE GENOMIC DNA]</scope>
    <source>
        <strain evidence="2 3">ATCC 24622</strain>
    </source>
</reference>
<feature type="region of interest" description="Disordered" evidence="1">
    <location>
        <begin position="58"/>
        <end position="126"/>
    </location>
</feature>
<organism evidence="2 3">
    <name type="scientific">Phialemonium thermophilum</name>
    <dbReference type="NCBI Taxonomy" id="223376"/>
    <lineage>
        <taxon>Eukaryota</taxon>
        <taxon>Fungi</taxon>
        <taxon>Dikarya</taxon>
        <taxon>Ascomycota</taxon>
        <taxon>Pezizomycotina</taxon>
        <taxon>Sordariomycetes</taxon>
        <taxon>Sordariomycetidae</taxon>
        <taxon>Cephalothecales</taxon>
        <taxon>Cephalothecaceae</taxon>
        <taxon>Phialemonium</taxon>
    </lineage>
</organism>
<feature type="region of interest" description="Disordered" evidence="1">
    <location>
        <begin position="144"/>
        <end position="187"/>
    </location>
</feature>
<feature type="region of interest" description="Disordered" evidence="1">
    <location>
        <begin position="562"/>
        <end position="590"/>
    </location>
</feature>
<evidence type="ECO:0000313" key="3">
    <source>
        <dbReference type="Proteomes" id="UP001586593"/>
    </source>
</evidence>
<dbReference type="EMBL" id="JAZHXJ010000039">
    <property type="protein sequence ID" value="KAL1879899.1"/>
    <property type="molecule type" value="Genomic_DNA"/>
</dbReference>
<sequence>MVMTRRTSNMSFLPGHRSRLQNDTIGALKPSDPNSGTTRTIRQENLLSCNKPTRKALFTGSSLAPGHHDPEAAKKVDGLTNDIVHDSTSRGEPGSNTTPRRTGKATTGVRGPTETGVSSGFNVDNPTLRRDQQQHLLCPRTSGKIVHHRRRRAISGQKHSFSPSRTSPKYPKTDSVAHHRHLPQRKSGRYSSTALREPYSDFRDPLRMNPTGVLASTPIQCEAMPYDQKKHTYPSGGTLLAQSMELVKEATTTTPDFSGKDLKARHRLPSSKTAPRATRLRRQKSVLKKMTDAFVDRFHNTPLIFSRSRANLEEQQRSPARRLVLEGRGGSGKEILSPRTFAEIRANEYNNICRPKVQTITGYYKVQDCLVGDECRPTGRSSLQDPFSRSENTTRTAQRFQAQLDAGTKEGISEPSLSLCDPFKAEDVFDGNLNGVLPSSPLASSTPRVRLNCTRYGNSLESPTKRAKNNTQSRRLGAMILMDPSDFDPLAESLPVEGKKRFVLRGTSKNKCRPQGAKKILGAFSYVPVVGAQDRKKHPSPNKSDLEALEVRFRKHFPQLVSRAPKGGNETDELARSIASPFTQPPPGIENTRELEAAKDLVDLDAPEGICTKKRYPLREHPVDGLLNAKLAWAGRSQTQARIALSRDFGLERSDTDELQWDMESCKQDLDIVN</sequence>
<comment type="caution">
    <text evidence="2">The sequence shown here is derived from an EMBL/GenBank/DDBJ whole genome shotgun (WGS) entry which is preliminary data.</text>
</comment>
<feature type="compositionally biased region" description="Polar residues" evidence="1">
    <location>
        <begin position="157"/>
        <end position="167"/>
    </location>
</feature>
<feature type="region of interest" description="Disordered" evidence="1">
    <location>
        <begin position="254"/>
        <end position="277"/>
    </location>
</feature>
<evidence type="ECO:0000313" key="2">
    <source>
        <dbReference type="EMBL" id="KAL1879899.1"/>
    </source>
</evidence>
<name>A0ABR3XVZ7_9PEZI</name>
<keyword evidence="3" id="KW-1185">Reference proteome</keyword>
<proteinExistence type="predicted"/>